<sequence>MIFDDLRSYLKALEAQGQLLRITEQVKAEPDIAAAANATGRIGDGAPALWFDNIEGFTNAKVAMNTVGSWPNHAISMGLPPNTPVKEQIDEFIRRWENFPVAPEYRDNPPWAENTVDGEAINLFDILPLFRLNDGDGGFYLDKACTVSRDPTDPEDFDKQNVGIYRLEVKGKRKLGLQPIPMHDIAIHLHKAEERGEDLPVAIVLGNDPIITLMGATPLKYDQSEYDMAGALREAPYPIVKAPLTGFDVPWGSEVVLEGVIECGVREIEGPFGEFTGHYSGGRRMTVVRIDKVSYRSNPIFESLYLGMPWTEVDYLIGPATCVPLYQQLKAEFPEVQAVNAMYTHGLLVIISTKKRFGGFARSVGMRAMTTPHGLGYVKMVIMVDEDVDPFDLKQVMWAMSSKVNPAGDLVQLNNMSVLELDPGSSPSGITDKLIIDATTPVAPDNRGNYGMPVKDLPETKAWVTKLTRMLHEAKEGKQ</sequence>
<dbReference type="GO" id="GO:0005829">
    <property type="term" value="C:cytosol"/>
    <property type="evidence" value="ECO:0007669"/>
    <property type="project" value="TreeGrafter"/>
</dbReference>
<dbReference type="AlphaFoldDB" id="A0A1R4LFN8"/>
<comment type="cofactor">
    <cofactor evidence="1">
        <name>a divalent metal cation</name>
        <dbReference type="ChEBI" id="CHEBI:60240"/>
    </cofactor>
</comment>
<evidence type="ECO:0000256" key="8">
    <source>
        <dbReference type="ARBA" id="ARBA00030393"/>
    </source>
</evidence>
<comment type="similarity">
    <text evidence="5">Belongs to the UbiD family.</text>
</comment>
<gene>
    <name evidence="12" type="primary">bsdC</name>
    <name evidence="12" type="ORF">VR7878_01207</name>
</gene>
<comment type="function">
    <text evidence="2">Catalyzes the decarboxylation of 3-octaprenyl-4-hydroxy benzoate to 2-octaprenylphenol.</text>
</comment>
<evidence type="ECO:0000256" key="5">
    <source>
        <dbReference type="ARBA" id="ARBA00010021"/>
    </source>
</evidence>
<dbReference type="NCBIfam" id="NF041204">
    <property type="entry name" value="VdcC"/>
    <property type="match status" value="1"/>
</dbReference>
<dbReference type="InterPro" id="IPR049381">
    <property type="entry name" value="UbiD-like_C"/>
</dbReference>
<dbReference type="Gene3D" id="3.40.1670.10">
    <property type="entry name" value="UbiD C-terminal domain-like"/>
    <property type="match status" value="1"/>
</dbReference>
<dbReference type="Pfam" id="PF20695">
    <property type="entry name" value="UbiD_N"/>
    <property type="match status" value="1"/>
</dbReference>
<dbReference type="UniPathway" id="UPA00232"/>
<dbReference type="OrthoDB" id="9809841at2"/>
<proteinExistence type="inferred from homology"/>
<dbReference type="Pfam" id="PF01977">
    <property type="entry name" value="UbiD"/>
    <property type="match status" value="1"/>
</dbReference>
<dbReference type="FunFam" id="3.40.1670.10:FF:000003">
    <property type="entry name" value="Phenolic acid decarboxylase"/>
    <property type="match status" value="1"/>
</dbReference>
<dbReference type="GO" id="GO:0005886">
    <property type="term" value="C:plasma membrane"/>
    <property type="evidence" value="ECO:0007669"/>
    <property type="project" value="UniProtKB-SubCell"/>
</dbReference>
<dbReference type="EMBL" id="FULE01000015">
    <property type="protein sequence ID" value="SJN55355.1"/>
    <property type="molecule type" value="Genomic_DNA"/>
</dbReference>
<dbReference type="InterPro" id="IPR053417">
    <property type="entry name" value="PAD_UbiD-like"/>
</dbReference>
<dbReference type="SUPFAM" id="SSF143968">
    <property type="entry name" value="UbiD C-terminal domain-like"/>
    <property type="match status" value="1"/>
</dbReference>
<evidence type="ECO:0000256" key="2">
    <source>
        <dbReference type="ARBA" id="ARBA00002811"/>
    </source>
</evidence>
<dbReference type="NCBIfam" id="TIGR00148">
    <property type="entry name" value="UbiD family decarboxylase"/>
    <property type="match status" value="1"/>
</dbReference>
<evidence type="ECO:0000313" key="13">
    <source>
        <dbReference type="Proteomes" id="UP000188276"/>
    </source>
</evidence>
<evidence type="ECO:0000256" key="3">
    <source>
        <dbReference type="ARBA" id="ARBA00004202"/>
    </source>
</evidence>
<keyword evidence="13" id="KW-1185">Reference proteome</keyword>
<feature type="domain" description="3-octaprenyl-4-hydroxybenzoate carboxy-lyase-like C-terminal" evidence="11">
    <location>
        <begin position="315"/>
        <end position="438"/>
    </location>
</feature>
<dbReference type="InterPro" id="IPR049383">
    <property type="entry name" value="UbiD-like_N"/>
</dbReference>
<comment type="pathway">
    <text evidence="4">Cofactor biosynthesis; ubiquinone biosynthesis.</text>
</comment>
<reference evidence="13" key="1">
    <citation type="submission" date="2017-02" db="EMBL/GenBank/DDBJ databases">
        <authorList>
            <person name="Rodrigo-Torres L."/>
            <person name="Arahal R.D."/>
            <person name="Lucena T."/>
        </authorList>
    </citation>
    <scope>NUCLEOTIDE SEQUENCE [LARGE SCALE GENOMIC DNA]</scope>
    <source>
        <strain evidence="13">CECT 7878</strain>
    </source>
</reference>
<dbReference type="Proteomes" id="UP000188276">
    <property type="component" value="Unassembled WGS sequence"/>
</dbReference>
<dbReference type="Pfam" id="PF20696">
    <property type="entry name" value="UbiD_C"/>
    <property type="match status" value="1"/>
</dbReference>
<dbReference type="InterPro" id="IPR002830">
    <property type="entry name" value="UbiD"/>
</dbReference>
<evidence type="ECO:0000256" key="7">
    <source>
        <dbReference type="ARBA" id="ARBA00018597"/>
    </source>
</evidence>
<evidence type="ECO:0000259" key="11">
    <source>
        <dbReference type="Pfam" id="PF20696"/>
    </source>
</evidence>
<evidence type="ECO:0000256" key="1">
    <source>
        <dbReference type="ARBA" id="ARBA00001968"/>
    </source>
</evidence>
<dbReference type="PANTHER" id="PTHR30108">
    <property type="entry name" value="3-OCTAPRENYL-4-HYDROXYBENZOATE CARBOXY-LYASE-RELATED"/>
    <property type="match status" value="1"/>
</dbReference>
<dbReference type="InterPro" id="IPR048304">
    <property type="entry name" value="UbiD_Rift_dom"/>
</dbReference>
<feature type="domain" description="3-octaprenyl-4-hydroxybenzoate carboxy-lyase-like N-terminal" evidence="10">
    <location>
        <begin position="10"/>
        <end position="90"/>
    </location>
</feature>
<evidence type="ECO:0000259" key="9">
    <source>
        <dbReference type="Pfam" id="PF01977"/>
    </source>
</evidence>
<name>A0A1R4LFN8_VIBR1</name>
<evidence type="ECO:0000256" key="4">
    <source>
        <dbReference type="ARBA" id="ARBA00004749"/>
    </source>
</evidence>
<comment type="subunit">
    <text evidence="6">Homohexamer.</text>
</comment>
<dbReference type="SUPFAM" id="SSF50475">
    <property type="entry name" value="FMN-binding split barrel"/>
    <property type="match status" value="1"/>
</dbReference>
<feature type="domain" description="3-octaprenyl-4-hydroxybenzoate carboxy-lyase-like Rift-related" evidence="9">
    <location>
        <begin position="107"/>
        <end position="309"/>
    </location>
</feature>
<keyword evidence="12" id="KW-0456">Lyase</keyword>
<comment type="subcellular location">
    <subcellularLocation>
        <location evidence="3">Cell membrane</location>
        <topology evidence="3">Peripheral membrane protein</topology>
    </subcellularLocation>
</comment>
<protein>
    <recommendedName>
        <fullName evidence="7">3-octaprenyl-4-hydroxybenzoate carboxy-lyase</fullName>
    </recommendedName>
    <alternativeName>
        <fullName evidence="8">Polyprenyl p-hydroxybenzoate decarboxylase</fullName>
    </alternativeName>
</protein>
<dbReference type="GO" id="GO:0008694">
    <property type="term" value="F:4-hydroxy-3-polyprenylbenzoate decarboxylase activity"/>
    <property type="evidence" value="ECO:0007669"/>
    <property type="project" value="TreeGrafter"/>
</dbReference>
<evidence type="ECO:0000256" key="6">
    <source>
        <dbReference type="ARBA" id="ARBA00011643"/>
    </source>
</evidence>
<dbReference type="STRING" id="1123498.VR7878_01207"/>
<dbReference type="RefSeq" id="WP_077334373.1">
    <property type="nucleotide sequence ID" value="NZ_FULE01000015.1"/>
</dbReference>
<dbReference type="GO" id="GO:0006744">
    <property type="term" value="P:ubiquinone biosynthetic process"/>
    <property type="evidence" value="ECO:0007669"/>
    <property type="project" value="UniProtKB-UniPathway"/>
</dbReference>
<dbReference type="PANTHER" id="PTHR30108:SF17">
    <property type="entry name" value="FERULIC ACID DECARBOXYLASE 1"/>
    <property type="match status" value="1"/>
</dbReference>
<organism evidence="12 13">
    <name type="scientific">Vibrio ruber (strain DSM 16370 / JCM 11486 / BCRC 17186 / CECT 7878 / LMG 23124 / VR1)</name>
    <dbReference type="NCBI Taxonomy" id="1123498"/>
    <lineage>
        <taxon>Bacteria</taxon>
        <taxon>Pseudomonadati</taxon>
        <taxon>Pseudomonadota</taxon>
        <taxon>Gammaproteobacteria</taxon>
        <taxon>Vibrionales</taxon>
        <taxon>Vibrionaceae</taxon>
        <taxon>Vibrio</taxon>
    </lineage>
</organism>
<accession>A0A1R4LFN8</accession>
<evidence type="ECO:0000313" key="12">
    <source>
        <dbReference type="EMBL" id="SJN55355.1"/>
    </source>
</evidence>
<evidence type="ECO:0000259" key="10">
    <source>
        <dbReference type="Pfam" id="PF20695"/>
    </source>
</evidence>